<gene>
    <name evidence="4" type="ORF">SAMN06893097_10126</name>
</gene>
<dbReference type="RefSeq" id="WP_097203360.1">
    <property type="nucleotide sequence ID" value="NZ_JACHXB010000001.1"/>
</dbReference>
<keyword evidence="1" id="KW-0175">Coiled coil</keyword>
<dbReference type="EMBL" id="OBDO01000001">
    <property type="protein sequence ID" value="SNX94238.1"/>
    <property type="molecule type" value="Genomic_DNA"/>
</dbReference>
<dbReference type="AlphaFoldDB" id="A0A285E573"/>
<organism evidence="4 5">
    <name type="scientific">Geodermatophilus sabuli</name>
    <dbReference type="NCBI Taxonomy" id="1564158"/>
    <lineage>
        <taxon>Bacteria</taxon>
        <taxon>Bacillati</taxon>
        <taxon>Actinomycetota</taxon>
        <taxon>Actinomycetes</taxon>
        <taxon>Geodermatophilales</taxon>
        <taxon>Geodermatophilaceae</taxon>
        <taxon>Geodermatophilus</taxon>
    </lineage>
</organism>
<keyword evidence="5" id="KW-1185">Reference proteome</keyword>
<dbReference type="OrthoDB" id="9783783at2"/>
<evidence type="ECO:0000313" key="4">
    <source>
        <dbReference type="EMBL" id="SNX94238.1"/>
    </source>
</evidence>
<reference evidence="4 5" key="1">
    <citation type="submission" date="2017-09" db="EMBL/GenBank/DDBJ databases">
        <authorList>
            <person name="Ehlers B."/>
            <person name="Leendertz F.H."/>
        </authorList>
    </citation>
    <scope>NUCLEOTIDE SEQUENCE [LARGE SCALE GENOMIC DNA]</scope>
    <source>
        <strain evidence="4 5">DSM 46844</strain>
    </source>
</reference>
<feature type="domain" description="KaiC" evidence="3">
    <location>
        <begin position="19"/>
        <end position="259"/>
    </location>
</feature>
<dbReference type="Pfam" id="PF06745">
    <property type="entry name" value="ATPase"/>
    <property type="match status" value="2"/>
</dbReference>
<dbReference type="SUPFAM" id="SSF52540">
    <property type="entry name" value="P-loop containing nucleoside triphosphate hydrolases"/>
    <property type="match status" value="2"/>
</dbReference>
<dbReference type="InterPro" id="IPR014774">
    <property type="entry name" value="KaiC-like_dom"/>
</dbReference>
<protein>
    <submittedName>
        <fullName evidence="4">Circadian clock protein KaiC</fullName>
    </submittedName>
</protein>
<dbReference type="PANTHER" id="PTHR42926">
    <property type="match status" value="1"/>
</dbReference>
<evidence type="ECO:0000256" key="2">
    <source>
        <dbReference type="SAM" id="MobiDB-lite"/>
    </source>
</evidence>
<accession>A0A285E573</accession>
<dbReference type="PANTHER" id="PTHR42926:SF1">
    <property type="entry name" value="CIRCADIAN CLOCK OSCILLATOR PROTEIN KAIC 1"/>
    <property type="match status" value="1"/>
</dbReference>
<feature type="coiled-coil region" evidence="1">
    <location>
        <begin position="493"/>
        <end position="548"/>
    </location>
</feature>
<evidence type="ECO:0000259" key="3">
    <source>
        <dbReference type="PROSITE" id="PS51146"/>
    </source>
</evidence>
<dbReference type="InterPro" id="IPR010624">
    <property type="entry name" value="KaiC_dom"/>
</dbReference>
<dbReference type="NCBIfam" id="NF006799">
    <property type="entry name" value="PRK09302.1"/>
    <property type="match status" value="1"/>
</dbReference>
<dbReference type="PRINTS" id="PR01874">
    <property type="entry name" value="DNAREPAIRADA"/>
</dbReference>
<dbReference type="PROSITE" id="PS51146">
    <property type="entry name" value="KAIC"/>
    <property type="match status" value="2"/>
</dbReference>
<dbReference type="InterPro" id="IPR027417">
    <property type="entry name" value="P-loop_NTPase"/>
</dbReference>
<dbReference type="Proteomes" id="UP000219514">
    <property type="component" value="Unassembled WGS sequence"/>
</dbReference>
<name>A0A285E573_9ACTN</name>
<sequence length="581" mass="61955">MAPSIHAPRTRPAVSSGLGKAPTGIRGFDEITGGGLPRGRASLVTGGPGAGKTLFGLEFLARGAQDYDEPGVLLAFEESAAELADDVASLGLDLAGLEASGDLVVDACRVDATDFVTTGEFDLDGLFIRLSAAVQATGARRVVLDTIEVLFGALDNEAVVRAEFSRLLRWLKDQGLTTLITGERGREGQLTRYGIEEYVSDCVIVLDHRMHDEIATRRLRIVKYRGSGHGTNEYPFLVTDRGLMVWPITSTQLTYPVSTDRISLGVPRLDEMLTGGVHRGSTVLITGTAGTGKTTLAAAAVDAACARGEPALFVSFEESPDQLVRNMRSVGIDLGRWVDAGLLRLWGQRATAFGLESHLAAIERLLDETTPAIAVLDAVGSLTHVGAQSEVTAAVAREVDMMKSRGITGVLTSLSHEGQAETSSVDASSLIDTWLLLRNVESDGERNRLLFVIKSRGTAHSNQVREFILTDHGAELLDVSVGPRGVLTGSARMAQVAEERAAEAEQSAELERRRLALARRSAEVEAQIAVLREQLATETAALDRLVAEESRGGDARAAVRATLARRRQGGRDAPPPAGREG</sequence>
<feature type="region of interest" description="Disordered" evidence="2">
    <location>
        <begin position="548"/>
        <end position="581"/>
    </location>
</feature>
<proteinExistence type="predicted"/>
<feature type="domain" description="KaiC" evidence="3">
    <location>
        <begin position="260"/>
        <end position="490"/>
    </location>
</feature>
<dbReference type="Gene3D" id="3.40.50.300">
    <property type="entry name" value="P-loop containing nucleotide triphosphate hydrolases"/>
    <property type="match status" value="2"/>
</dbReference>
<evidence type="ECO:0000313" key="5">
    <source>
        <dbReference type="Proteomes" id="UP000219514"/>
    </source>
</evidence>
<evidence type="ECO:0000256" key="1">
    <source>
        <dbReference type="SAM" id="Coils"/>
    </source>
</evidence>
<dbReference type="GO" id="GO:0005524">
    <property type="term" value="F:ATP binding"/>
    <property type="evidence" value="ECO:0007669"/>
    <property type="project" value="InterPro"/>
</dbReference>
<feature type="region of interest" description="Disordered" evidence="2">
    <location>
        <begin position="1"/>
        <end position="21"/>
    </location>
</feature>
<dbReference type="InterPro" id="IPR051347">
    <property type="entry name" value="Circadian_clock_KaiC-rel"/>
</dbReference>